<evidence type="ECO:0000313" key="1">
    <source>
        <dbReference type="EMBL" id="SCZ22286.1"/>
    </source>
</evidence>
<keyword evidence="2" id="KW-1185">Reference proteome</keyword>
<dbReference type="AlphaFoldDB" id="A0A1G5MAZ5"/>
<dbReference type="STRING" id="1120955.SAMN03080610_00394"/>
<proteinExistence type="predicted"/>
<dbReference type="RefSeq" id="WP_092809203.1">
    <property type="nucleotide sequence ID" value="NZ_FMVW01000001.1"/>
</dbReference>
<reference evidence="2" key="1">
    <citation type="submission" date="2016-10" db="EMBL/GenBank/DDBJ databases">
        <authorList>
            <person name="Varghese N."/>
            <person name="Submissions S."/>
        </authorList>
    </citation>
    <scope>NUCLEOTIDE SEQUENCE [LARGE SCALE GENOMIC DNA]</scope>
    <source>
        <strain evidence="2">DSM 2698</strain>
    </source>
</reference>
<sequence>MPQFIALGLIAAGGYYAFKVLKREMARVDREVRAAEKVRADDRGELLVRDPETGHYRPREER</sequence>
<dbReference type="OrthoDB" id="9804139at2"/>
<name>A0A1G5MAZ5_AFIMA</name>
<organism evidence="1 2">
    <name type="scientific">Afifella marina DSM 2698</name>
    <dbReference type="NCBI Taxonomy" id="1120955"/>
    <lineage>
        <taxon>Bacteria</taxon>
        <taxon>Pseudomonadati</taxon>
        <taxon>Pseudomonadota</taxon>
        <taxon>Alphaproteobacteria</taxon>
        <taxon>Hyphomicrobiales</taxon>
        <taxon>Afifellaceae</taxon>
        <taxon>Afifella</taxon>
    </lineage>
</organism>
<gene>
    <name evidence="1" type="ORF">SAMN03080610_00394</name>
</gene>
<protein>
    <submittedName>
        <fullName evidence="1">Uncharacterized protein</fullName>
    </submittedName>
</protein>
<evidence type="ECO:0000313" key="2">
    <source>
        <dbReference type="Proteomes" id="UP000199347"/>
    </source>
</evidence>
<dbReference type="Proteomes" id="UP000199347">
    <property type="component" value="Unassembled WGS sequence"/>
</dbReference>
<accession>A0A1G5MAZ5</accession>
<dbReference type="EMBL" id="FMVW01000001">
    <property type="protein sequence ID" value="SCZ22286.1"/>
    <property type="molecule type" value="Genomic_DNA"/>
</dbReference>